<evidence type="ECO:0000256" key="10">
    <source>
        <dbReference type="RuleBase" id="RU004349"/>
    </source>
</evidence>
<feature type="transmembrane region" description="Helical" evidence="9">
    <location>
        <begin position="284"/>
        <end position="303"/>
    </location>
</feature>
<dbReference type="RefSeq" id="WP_283827252.1">
    <property type="nucleotide sequence ID" value="NZ_JASDDP010000016.1"/>
</dbReference>
<proteinExistence type="inferred from homology"/>
<feature type="transmembrane region" description="Helical" evidence="9">
    <location>
        <begin position="83"/>
        <end position="106"/>
    </location>
</feature>
<gene>
    <name evidence="9 11" type="primary">secY</name>
    <name evidence="11" type="ORF">QLQ80_01720</name>
</gene>
<feature type="transmembrane region" description="Helical" evidence="9">
    <location>
        <begin position="323"/>
        <end position="347"/>
    </location>
</feature>
<comment type="subunit">
    <text evidence="9">Component of the Sec protein translocase complex. Heterotrimer consisting of SecY, SecE and SecG subunits. The heterotrimers can form oligomers, although 1 heterotrimer is thought to be able to translocate proteins. Interacts with the ribosome. Interacts with SecDF, and other proteins may be involved. Interacts with SecA.</text>
</comment>
<evidence type="ECO:0000256" key="9">
    <source>
        <dbReference type="HAMAP-Rule" id="MF_01465"/>
    </source>
</evidence>
<dbReference type="GO" id="GO:0006605">
    <property type="term" value="P:protein targeting"/>
    <property type="evidence" value="ECO:0007669"/>
    <property type="project" value="UniProtKB-UniRule"/>
</dbReference>
<comment type="subcellular location">
    <subcellularLocation>
        <location evidence="9">Cell membrane</location>
        <topology evidence="9">Multi-pass membrane protein</topology>
    </subcellularLocation>
    <subcellularLocation>
        <location evidence="1">Membrane</location>
        <topology evidence="1">Multi-pass membrane protein</topology>
    </subcellularLocation>
</comment>
<feature type="transmembrane region" description="Helical" evidence="9">
    <location>
        <begin position="39"/>
        <end position="63"/>
    </location>
</feature>
<evidence type="ECO:0000256" key="3">
    <source>
        <dbReference type="ARBA" id="ARBA00022448"/>
    </source>
</evidence>
<dbReference type="GO" id="GO:0043952">
    <property type="term" value="P:protein transport by the Sec complex"/>
    <property type="evidence" value="ECO:0007669"/>
    <property type="project" value="UniProtKB-UniRule"/>
</dbReference>
<keyword evidence="9" id="KW-1003">Cell membrane</keyword>
<keyword evidence="8 9" id="KW-0472">Membrane</keyword>
<dbReference type="HAMAP" id="MF_01465">
    <property type="entry name" value="SecY"/>
    <property type="match status" value="1"/>
</dbReference>
<feature type="transmembrane region" description="Helical" evidence="9">
    <location>
        <begin position="168"/>
        <end position="188"/>
    </location>
</feature>
<evidence type="ECO:0000256" key="4">
    <source>
        <dbReference type="ARBA" id="ARBA00022692"/>
    </source>
</evidence>
<comment type="caution">
    <text evidence="11">The sequence shown here is derived from an EMBL/GenBank/DDBJ whole genome shotgun (WGS) entry which is preliminary data.</text>
</comment>
<dbReference type="NCBIfam" id="TIGR00967">
    <property type="entry name" value="3a0501s007"/>
    <property type="match status" value="1"/>
</dbReference>
<dbReference type="InterPro" id="IPR026593">
    <property type="entry name" value="SecY"/>
</dbReference>
<comment type="similarity">
    <text evidence="2 9 10">Belongs to the SecY/SEC61-alpha family.</text>
</comment>
<evidence type="ECO:0000313" key="12">
    <source>
        <dbReference type="Proteomes" id="UP001224428"/>
    </source>
</evidence>
<dbReference type="PIRSF" id="PIRSF004557">
    <property type="entry name" value="SecY"/>
    <property type="match status" value="1"/>
</dbReference>
<dbReference type="Pfam" id="PF00344">
    <property type="entry name" value="SecY"/>
    <property type="match status" value="1"/>
</dbReference>
<feature type="transmembrane region" description="Helical" evidence="9">
    <location>
        <begin position="416"/>
        <end position="436"/>
    </location>
</feature>
<evidence type="ECO:0000256" key="1">
    <source>
        <dbReference type="ARBA" id="ARBA00004141"/>
    </source>
</evidence>
<sequence>MRSLKNFFDKLGFWFSKVFYKIKHFHINFWSKHTLIKKLLFTFLLLFIYIVGTQITIPYVNIIQLNADNNFFTTLNIVSGGGLRQFSLMALGISPFITASLIMSLLQTRLFPPVYKLTQSGPHGRKKINIITRVLTLVVAIPQAILLSQSMASGDFPLIAFATEANNFIKFGFIPLILIGGSLFALFLSEEITNKGIGNGTSLIIFTGISLGIPSQFTNAFNALLGDGALFAGIIKTATYVIGYLLLLFIIAYFYEAERWIPIQQVGAGRSSGIKEMGKLPIKVNPAGIMPIIFAFMVLSFPVQISNLLPHESISKAWITKNLVFTAPIGLSLLVGVTIIFTILMGIQQSKVDKISEDFVKSGTFIPGIRPGEDTESYLLGIVFRLSIFSSIYLAIIASMQFVMQIIFMKYNIPPAIAFGGTGLMILVSVSIETVNQIKARYKAQKMANFSSNIKNSNNHEGLLW</sequence>
<keyword evidence="4 9" id="KW-0812">Transmembrane</keyword>
<dbReference type="InterPro" id="IPR023201">
    <property type="entry name" value="SecY_dom_sf"/>
</dbReference>
<evidence type="ECO:0000256" key="6">
    <source>
        <dbReference type="ARBA" id="ARBA00022989"/>
    </source>
</evidence>
<evidence type="ECO:0000256" key="7">
    <source>
        <dbReference type="ARBA" id="ARBA00023010"/>
    </source>
</evidence>
<evidence type="ECO:0000256" key="5">
    <source>
        <dbReference type="ARBA" id="ARBA00022927"/>
    </source>
</evidence>
<evidence type="ECO:0000256" key="2">
    <source>
        <dbReference type="ARBA" id="ARBA00005751"/>
    </source>
</evidence>
<dbReference type="Gene3D" id="1.10.3370.10">
    <property type="entry name" value="SecY subunit domain"/>
    <property type="match status" value="1"/>
</dbReference>
<keyword evidence="3 9" id="KW-0813">Transport</keyword>
<name>A0AAJ1UWY1_9MOLU</name>
<feature type="transmembrane region" description="Helical" evidence="9">
    <location>
        <begin position="127"/>
        <end position="148"/>
    </location>
</feature>
<dbReference type="EMBL" id="JASDDP010000016">
    <property type="protein sequence ID" value="MDJ1645805.1"/>
    <property type="molecule type" value="Genomic_DNA"/>
</dbReference>
<dbReference type="InterPro" id="IPR030659">
    <property type="entry name" value="SecY_CS"/>
</dbReference>
<dbReference type="AlphaFoldDB" id="A0AAJ1UWY1"/>
<organism evidence="11 12">
    <name type="scientific">Mycoplasma phocimorsus</name>
    <dbReference type="NCBI Taxonomy" id="3045839"/>
    <lineage>
        <taxon>Bacteria</taxon>
        <taxon>Bacillati</taxon>
        <taxon>Mycoplasmatota</taxon>
        <taxon>Mollicutes</taxon>
        <taxon>Mycoplasmataceae</taxon>
        <taxon>Mycoplasma</taxon>
    </lineage>
</organism>
<keyword evidence="12" id="KW-1185">Reference proteome</keyword>
<protein>
    <recommendedName>
        <fullName evidence="9">Protein translocase subunit SecY</fullName>
    </recommendedName>
</protein>
<accession>A0AAJ1UWY1</accession>
<reference evidence="11" key="1">
    <citation type="submission" date="2023-05" db="EMBL/GenBank/DDBJ databases">
        <title>Mycoplasma phocimorsus sp. nov., isolated from Scandinavian patients with seal finger or septic arthritis after contact with seals.</title>
        <authorList>
            <person name="Skafte-Holm A."/>
            <person name="Pedersen T.R."/>
            <person name="Froelund M."/>
            <person name="Stegger M."/>
            <person name="Qvortrup K."/>
            <person name="Michaels D.L."/>
            <person name="Brown D.R."/>
            <person name="Jensen J.S."/>
        </authorList>
    </citation>
    <scope>NUCLEOTIDE SEQUENCE</scope>
    <source>
        <strain evidence="11">M5725</strain>
    </source>
</reference>
<evidence type="ECO:0000313" key="11">
    <source>
        <dbReference type="EMBL" id="MDJ1645805.1"/>
    </source>
</evidence>
<dbReference type="GO" id="GO:0005886">
    <property type="term" value="C:plasma membrane"/>
    <property type="evidence" value="ECO:0007669"/>
    <property type="project" value="UniProtKB-SubCell"/>
</dbReference>
<dbReference type="InterPro" id="IPR002208">
    <property type="entry name" value="SecY/SEC61-alpha"/>
</dbReference>
<keyword evidence="7 9" id="KW-0811">Translocation</keyword>
<dbReference type="PROSITE" id="PS00756">
    <property type="entry name" value="SECY_2"/>
    <property type="match status" value="1"/>
</dbReference>
<feature type="transmembrane region" description="Helical" evidence="9">
    <location>
        <begin position="229"/>
        <end position="255"/>
    </location>
</feature>
<dbReference type="Proteomes" id="UP001224428">
    <property type="component" value="Unassembled WGS sequence"/>
</dbReference>
<keyword evidence="5 9" id="KW-0653">Protein transport</keyword>
<dbReference type="PRINTS" id="PR00303">
    <property type="entry name" value="SECYTRNLCASE"/>
</dbReference>
<dbReference type="SUPFAM" id="SSF103491">
    <property type="entry name" value="Preprotein translocase SecY subunit"/>
    <property type="match status" value="1"/>
</dbReference>
<dbReference type="PANTHER" id="PTHR10906">
    <property type="entry name" value="SECY/SEC61-ALPHA FAMILY MEMBER"/>
    <property type="match status" value="1"/>
</dbReference>
<comment type="function">
    <text evidence="9">The central subunit of the protein translocation channel SecYEG. Consists of two halves formed by TMs 1-5 and 6-10. These two domains form a lateral gate at the front which open onto the bilayer between TMs 2 and 7, and are clamped together by SecE at the back. The channel is closed by both a pore ring composed of hydrophobic SecY resides and a short helix (helix 2A) on the extracellular side of the membrane which forms a plug. The plug probably moves laterally to allow the channel to open. The ring and the pore may move independently.</text>
</comment>
<keyword evidence="6 9" id="KW-1133">Transmembrane helix</keyword>
<dbReference type="GO" id="GO:0065002">
    <property type="term" value="P:intracellular protein transmembrane transport"/>
    <property type="evidence" value="ECO:0007669"/>
    <property type="project" value="UniProtKB-UniRule"/>
</dbReference>
<feature type="transmembrane region" description="Helical" evidence="9">
    <location>
        <begin position="200"/>
        <end position="217"/>
    </location>
</feature>
<evidence type="ECO:0000256" key="8">
    <source>
        <dbReference type="ARBA" id="ARBA00023136"/>
    </source>
</evidence>
<feature type="transmembrane region" description="Helical" evidence="9">
    <location>
        <begin position="378"/>
        <end position="404"/>
    </location>
</feature>